<dbReference type="AlphaFoldDB" id="A0AAJ0MKK7"/>
<sequence>YGYVYTGQTFIFLHIPDDPTTIYYHVCMPNLDVEDENRLHHTAVAQVIAFVVVLGGGGTYCSHSAVVPSTLPLSLRRKALGETLVEEESIFLSI</sequence>
<proteinExistence type="predicted"/>
<comment type="caution">
    <text evidence="1">The sequence shown here is derived from an EMBL/GenBank/DDBJ whole genome shotgun (WGS) entry which is preliminary data.</text>
</comment>
<organism evidence="1 2">
    <name type="scientific">Lasiosphaeria hispida</name>
    <dbReference type="NCBI Taxonomy" id="260671"/>
    <lineage>
        <taxon>Eukaryota</taxon>
        <taxon>Fungi</taxon>
        <taxon>Dikarya</taxon>
        <taxon>Ascomycota</taxon>
        <taxon>Pezizomycotina</taxon>
        <taxon>Sordariomycetes</taxon>
        <taxon>Sordariomycetidae</taxon>
        <taxon>Sordariales</taxon>
        <taxon>Lasiosphaeriaceae</taxon>
        <taxon>Lasiosphaeria</taxon>
    </lineage>
</organism>
<reference evidence="1" key="1">
    <citation type="journal article" date="2023" name="Mol. Phylogenet. Evol.">
        <title>Genome-scale phylogeny and comparative genomics of the fungal order Sordariales.</title>
        <authorList>
            <person name="Hensen N."/>
            <person name="Bonometti L."/>
            <person name="Westerberg I."/>
            <person name="Brannstrom I.O."/>
            <person name="Guillou S."/>
            <person name="Cros-Aarteil S."/>
            <person name="Calhoun S."/>
            <person name="Haridas S."/>
            <person name="Kuo A."/>
            <person name="Mondo S."/>
            <person name="Pangilinan J."/>
            <person name="Riley R."/>
            <person name="LaButti K."/>
            <person name="Andreopoulos B."/>
            <person name="Lipzen A."/>
            <person name="Chen C."/>
            <person name="Yan M."/>
            <person name="Daum C."/>
            <person name="Ng V."/>
            <person name="Clum A."/>
            <person name="Steindorff A."/>
            <person name="Ohm R.A."/>
            <person name="Martin F."/>
            <person name="Silar P."/>
            <person name="Natvig D.O."/>
            <person name="Lalanne C."/>
            <person name="Gautier V."/>
            <person name="Ament-Velasquez S.L."/>
            <person name="Kruys A."/>
            <person name="Hutchinson M.I."/>
            <person name="Powell A.J."/>
            <person name="Barry K."/>
            <person name="Miller A.N."/>
            <person name="Grigoriev I.V."/>
            <person name="Debuchy R."/>
            <person name="Gladieux P."/>
            <person name="Hiltunen Thoren M."/>
            <person name="Johannesson H."/>
        </authorList>
    </citation>
    <scope>NUCLEOTIDE SEQUENCE</scope>
    <source>
        <strain evidence="1">CBS 955.72</strain>
    </source>
</reference>
<name>A0AAJ0MKK7_9PEZI</name>
<dbReference type="Proteomes" id="UP001275084">
    <property type="component" value="Unassembled WGS sequence"/>
</dbReference>
<accession>A0AAJ0MKK7</accession>
<protein>
    <submittedName>
        <fullName evidence="1">Uncharacterized protein</fullName>
    </submittedName>
</protein>
<evidence type="ECO:0000313" key="2">
    <source>
        <dbReference type="Proteomes" id="UP001275084"/>
    </source>
</evidence>
<feature type="non-terminal residue" evidence="1">
    <location>
        <position position="1"/>
    </location>
</feature>
<keyword evidence="2" id="KW-1185">Reference proteome</keyword>
<gene>
    <name evidence="1" type="ORF">B0T25DRAFT_444047</name>
</gene>
<dbReference type="EMBL" id="JAUIQD010000001">
    <property type="protein sequence ID" value="KAK3363857.1"/>
    <property type="molecule type" value="Genomic_DNA"/>
</dbReference>
<reference evidence="1" key="2">
    <citation type="submission" date="2023-06" db="EMBL/GenBank/DDBJ databases">
        <authorList>
            <consortium name="Lawrence Berkeley National Laboratory"/>
            <person name="Haridas S."/>
            <person name="Hensen N."/>
            <person name="Bonometti L."/>
            <person name="Westerberg I."/>
            <person name="Brannstrom I.O."/>
            <person name="Guillou S."/>
            <person name="Cros-Aarteil S."/>
            <person name="Calhoun S."/>
            <person name="Kuo A."/>
            <person name="Mondo S."/>
            <person name="Pangilinan J."/>
            <person name="Riley R."/>
            <person name="Labutti K."/>
            <person name="Andreopoulos B."/>
            <person name="Lipzen A."/>
            <person name="Chen C."/>
            <person name="Yanf M."/>
            <person name="Daum C."/>
            <person name="Ng V."/>
            <person name="Clum A."/>
            <person name="Steindorff A."/>
            <person name="Ohm R."/>
            <person name="Martin F."/>
            <person name="Silar P."/>
            <person name="Natvig D."/>
            <person name="Lalanne C."/>
            <person name="Gautier V."/>
            <person name="Ament-Velasquez S.L."/>
            <person name="Kruys A."/>
            <person name="Hutchinson M.I."/>
            <person name="Powell A.J."/>
            <person name="Barry K."/>
            <person name="Miller A.N."/>
            <person name="Grigoriev I.V."/>
            <person name="Debuchy R."/>
            <person name="Gladieux P."/>
            <person name="Thoren M.H."/>
            <person name="Johannesson H."/>
        </authorList>
    </citation>
    <scope>NUCLEOTIDE SEQUENCE</scope>
    <source>
        <strain evidence="1">CBS 955.72</strain>
    </source>
</reference>
<evidence type="ECO:0000313" key="1">
    <source>
        <dbReference type="EMBL" id="KAK3363857.1"/>
    </source>
</evidence>